<dbReference type="AlphaFoldDB" id="H8Z654"/>
<name>H8Z654_9GAMM</name>
<dbReference type="RefSeq" id="WP_009150026.1">
    <property type="nucleotide sequence ID" value="NZ_CP121471.1"/>
</dbReference>
<sequence length="310" mass="34194">MNRRQWLKALGAGLLWPIGGGPARAASNKFPTPLRPLEPRPTATPFEANNRVNLAALLEPSRSCCIGLGTGARHFIQTLKRRTDIDQVELMAQSALEPRAVTDWLHAQVAPGDYVVVVIDASDPRAVADLARHAPDWRPPECVYCVAVVINQPAHLASVPWNATEQAALDRAFDAVIEPAPGMAAAQRLAIQLLIDGTLLLSRTPIGYDPGDIRECLKRTKQFRTAATVWHRPDQRERALQRLRQRGLAHPPGDLLAFVHAGKGLSIQEFFDLMGELEMRLPVREEAVLVASGFLHEDWPRDRRVLGVTG</sequence>
<gene>
    <name evidence="2" type="ORF">Thi970DRAFT_03208</name>
</gene>
<dbReference type="OrthoDB" id="5773933at2"/>
<feature type="signal peptide" evidence="1">
    <location>
        <begin position="1"/>
        <end position="25"/>
    </location>
</feature>
<protein>
    <submittedName>
        <fullName evidence="2">Uncharacterized protein</fullName>
    </submittedName>
</protein>
<dbReference type="Proteomes" id="UP000002964">
    <property type="component" value="Unassembled WGS sequence"/>
</dbReference>
<reference evidence="3" key="1">
    <citation type="submission" date="2011-06" db="EMBL/GenBank/DDBJ databases">
        <authorList>
            <consortium name="US DOE Joint Genome Institute (JGI-PGF)"/>
            <person name="Lucas S."/>
            <person name="Han J."/>
            <person name="Lapidus A."/>
            <person name="Cheng J.-F."/>
            <person name="Goodwin L."/>
            <person name="Pitluck S."/>
            <person name="Peters L."/>
            <person name="Land M.L."/>
            <person name="Hauser L."/>
            <person name="Vogl K."/>
            <person name="Liu Z."/>
            <person name="Overmann J."/>
            <person name="Frigaard N.-U."/>
            <person name="Bryant D.A."/>
            <person name="Woyke T.J."/>
        </authorList>
    </citation>
    <scope>NUCLEOTIDE SEQUENCE [LARGE SCALE GENOMIC DNA]</scope>
    <source>
        <strain evidence="3">970</strain>
    </source>
</reference>
<dbReference type="EMBL" id="JH603170">
    <property type="protein sequence ID" value="EIC19621.1"/>
    <property type="molecule type" value="Genomic_DNA"/>
</dbReference>
<proteinExistence type="predicted"/>
<evidence type="ECO:0000256" key="1">
    <source>
        <dbReference type="SAM" id="SignalP"/>
    </source>
</evidence>
<organism evidence="2 3">
    <name type="scientific">Thiorhodovibrio frisius</name>
    <dbReference type="NCBI Taxonomy" id="631362"/>
    <lineage>
        <taxon>Bacteria</taxon>
        <taxon>Pseudomonadati</taxon>
        <taxon>Pseudomonadota</taxon>
        <taxon>Gammaproteobacteria</taxon>
        <taxon>Chromatiales</taxon>
        <taxon>Chromatiaceae</taxon>
        <taxon>Thiorhodovibrio</taxon>
    </lineage>
</organism>
<feature type="chain" id="PRO_5003617307" evidence="1">
    <location>
        <begin position="26"/>
        <end position="310"/>
    </location>
</feature>
<keyword evidence="3" id="KW-1185">Reference proteome</keyword>
<accession>H8Z654</accession>
<dbReference type="HOGENOM" id="CLU_905951_0_0_6"/>
<evidence type="ECO:0000313" key="2">
    <source>
        <dbReference type="EMBL" id="EIC19621.1"/>
    </source>
</evidence>
<keyword evidence="1" id="KW-0732">Signal</keyword>
<evidence type="ECO:0000313" key="3">
    <source>
        <dbReference type="Proteomes" id="UP000002964"/>
    </source>
</evidence>
<reference evidence="2 3" key="2">
    <citation type="submission" date="2011-11" db="EMBL/GenBank/DDBJ databases">
        <authorList>
            <consortium name="US DOE Joint Genome Institute"/>
            <person name="Lucas S."/>
            <person name="Han J."/>
            <person name="Lapidus A."/>
            <person name="Cheng J.-F."/>
            <person name="Goodwin L."/>
            <person name="Pitluck S."/>
            <person name="Peters L."/>
            <person name="Ovchinnikova G."/>
            <person name="Zhang X."/>
            <person name="Detter J.C."/>
            <person name="Han C."/>
            <person name="Tapia R."/>
            <person name="Land M."/>
            <person name="Hauser L."/>
            <person name="Kyrpides N."/>
            <person name="Ivanova N."/>
            <person name="Pagani I."/>
            <person name="Vogl K."/>
            <person name="Liu Z."/>
            <person name="Overmann J."/>
            <person name="Frigaard N.-U."/>
            <person name="Bryant D."/>
            <person name="Woyke T."/>
        </authorList>
    </citation>
    <scope>NUCLEOTIDE SEQUENCE [LARGE SCALE GENOMIC DNA]</scope>
    <source>
        <strain evidence="2 3">970</strain>
    </source>
</reference>